<gene>
    <name evidence="2" type="ORF">SV7mr_19770</name>
</gene>
<keyword evidence="3" id="KW-1185">Reference proteome</keyword>
<evidence type="ECO:0000313" key="2">
    <source>
        <dbReference type="EMBL" id="QDT59470.1"/>
    </source>
</evidence>
<dbReference type="EMBL" id="CP036272">
    <property type="protein sequence ID" value="QDT59470.1"/>
    <property type="molecule type" value="Genomic_DNA"/>
</dbReference>
<name>A0A517STN0_9BACT</name>
<dbReference type="Pfam" id="PF18754">
    <property type="entry name" value="Nmad3"/>
    <property type="match status" value="1"/>
</dbReference>
<protein>
    <recommendedName>
        <fullName evidence="1">Nucleotide modification associated domain-containing protein</fullName>
    </recommendedName>
</protein>
<evidence type="ECO:0000313" key="3">
    <source>
        <dbReference type="Proteomes" id="UP000315003"/>
    </source>
</evidence>
<evidence type="ECO:0000259" key="1">
    <source>
        <dbReference type="Pfam" id="PF18754"/>
    </source>
</evidence>
<dbReference type="InterPro" id="IPR041135">
    <property type="entry name" value="Nmad3"/>
</dbReference>
<reference evidence="2 3" key="1">
    <citation type="submission" date="2019-02" db="EMBL/GenBank/DDBJ databases">
        <title>Deep-cultivation of Planctomycetes and their phenomic and genomic characterization uncovers novel biology.</title>
        <authorList>
            <person name="Wiegand S."/>
            <person name="Jogler M."/>
            <person name="Boedeker C."/>
            <person name="Pinto D."/>
            <person name="Vollmers J."/>
            <person name="Rivas-Marin E."/>
            <person name="Kohn T."/>
            <person name="Peeters S.H."/>
            <person name="Heuer A."/>
            <person name="Rast P."/>
            <person name="Oberbeckmann S."/>
            <person name="Bunk B."/>
            <person name="Jeske O."/>
            <person name="Meyerdierks A."/>
            <person name="Storesund J.E."/>
            <person name="Kallscheuer N."/>
            <person name="Luecker S."/>
            <person name="Lage O.M."/>
            <person name="Pohl T."/>
            <person name="Merkel B.J."/>
            <person name="Hornburger P."/>
            <person name="Mueller R.-W."/>
            <person name="Bruemmer F."/>
            <person name="Labrenz M."/>
            <person name="Spormann A.M."/>
            <person name="Op den Camp H."/>
            <person name="Overmann J."/>
            <person name="Amann R."/>
            <person name="Jetten M.S.M."/>
            <person name="Mascher T."/>
            <person name="Medema M.H."/>
            <person name="Devos D.P."/>
            <person name="Kaster A.-K."/>
            <person name="Ovreas L."/>
            <person name="Rohde M."/>
            <person name="Galperin M.Y."/>
            <person name="Jogler C."/>
        </authorList>
    </citation>
    <scope>NUCLEOTIDE SEQUENCE [LARGE SCALE GENOMIC DNA]</scope>
    <source>
        <strain evidence="2 3">SV_7m_r</strain>
    </source>
</reference>
<proteinExistence type="predicted"/>
<dbReference type="AlphaFoldDB" id="A0A517STN0"/>
<dbReference type="Proteomes" id="UP000315003">
    <property type="component" value="Chromosome"/>
</dbReference>
<dbReference type="RefSeq" id="WP_419188315.1">
    <property type="nucleotide sequence ID" value="NZ_CP036272.1"/>
</dbReference>
<accession>A0A517STN0</accession>
<feature type="domain" description="Nucleotide modification associated" evidence="1">
    <location>
        <begin position="4"/>
        <end position="231"/>
    </location>
</feature>
<organism evidence="2 3">
    <name type="scientific">Stieleria bergensis</name>
    <dbReference type="NCBI Taxonomy" id="2528025"/>
    <lineage>
        <taxon>Bacteria</taxon>
        <taxon>Pseudomonadati</taxon>
        <taxon>Planctomycetota</taxon>
        <taxon>Planctomycetia</taxon>
        <taxon>Pirellulales</taxon>
        <taxon>Pirellulaceae</taxon>
        <taxon>Stieleria</taxon>
    </lineage>
</organism>
<sequence length="245" mass="27713">MNRKAVLLRVGIDSGCGGIQSPLFADGSFEFVCIPDNKQVSIHRYGNLVGKNGRPHSDYFPVRKQESVAKKCIHLDPEFETFTYGDPTTPKRSLRKLERGDYLIFYCGLQEWDEETGWHTDTPPALYLAGYFVVELAGMAADFTKTTLKKEFGKNFHVRYPTVFEKQHDDLVLVKGGPESRLLEKAHRISSVGEDRAGKPLKVLSPQMQKVFGTFGGRVSIQRSPPRWVEPEFVEKAIKFVTKLS</sequence>